<reference evidence="4" key="1">
    <citation type="submission" date="2016-10" db="EMBL/GenBank/DDBJ databases">
        <authorList>
            <person name="Varghese N."/>
            <person name="Submissions S."/>
        </authorList>
    </citation>
    <scope>NUCLEOTIDE SEQUENCE [LARGE SCALE GENOMIC DNA]</scope>
    <source>
        <strain evidence="4">M83</strain>
    </source>
</reference>
<organism evidence="3 4">
    <name type="scientific">Lachnospira pectinoschiza</name>
    <dbReference type="NCBI Taxonomy" id="28052"/>
    <lineage>
        <taxon>Bacteria</taxon>
        <taxon>Bacillati</taxon>
        <taxon>Bacillota</taxon>
        <taxon>Clostridia</taxon>
        <taxon>Lachnospirales</taxon>
        <taxon>Lachnospiraceae</taxon>
        <taxon>Lachnospira</taxon>
    </lineage>
</organism>
<evidence type="ECO:0000313" key="4">
    <source>
        <dbReference type="Proteomes" id="UP000187651"/>
    </source>
</evidence>
<sequence length="194" mass="22901">MTKLMKHLTNIGIAILIVFFIFSFCSSFYDLVIDNEIHTATVTISEKCKKKIQYGHRERVRGHYMLAYDSAGNIYKINDWNAEVGDVITIYTNNTQYNSSDPQWYTSKSELTTSKVIYLVTSILFLLLVIGLKKKQRKVFARKEAKDKAMREEESRQWQQWQTPQQNQQPQQLNTQFNNQNYNNNNYNNSYNQK</sequence>
<gene>
    <name evidence="3" type="ORF">SAMN05216544_0333</name>
</gene>
<feature type="transmembrane region" description="Helical" evidence="2">
    <location>
        <begin position="116"/>
        <end position="132"/>
    </location>
</feature>
<evidence type="ECO:0000256" key="1">
    <source>
        <dbReference type="SAM" id="MobiDB-lite"/>
    </source>
</evidence>
<accession>A0A1G9TFH6</accession>
<keyword evidence="4" id="KW-1185">Reference proteome</keyword>
<keyword evidence="2" id="KW-0812">Transmembrane</keyword>
<evidence type="ECO:0000313" key="3">
    <source>
        <dbReference type="EMBL" id="SDM46363.1"/>
    </source>
</evidence>
<dbReference type="Proteomes" id="UP000187651">
    <property type="component" value="Unassembled WGS sequence"/>
</dbReference>
<evidence type="ECO:0000256" key="2">
    <source>
        <dbReference type="SAM" id="Phobius"/>
    </source>
</evidence>
<feature type="compositionally biased region" description="Low complexity" evidence="1">
    <location>
        <begin position="157"/>
        <end position="194"/>
    </location>
</feature>
<dbReference type="RefSeq" id="WP_074520626.1">
    <property type="nucleotide sequence ID" value="NZ_FNHZ01000001.1"/>
</dbReference>
<keyword evidence="2" id="KW-1133">Transmembrane helix</keyword>
<feature type="region of interest" description="Disordered" evidence="1">
    <location>
        <begin position="151"/>
        <end position="194"/>
    </location>
</feature>
<evidence type="ECO:0008006" key="5">
    <source>
        <dbReference type="Google" id="ProtNLM"/>
    </source>
</evidence>
<name>A0A1G9TFH6_9FIRM</name>
<protein>
    <recommendedName>
        <fullName evidence="5">DUF3592 domain-containing protein</fullName>
    </recommendedName>
</protein>
<dbReference type="EMBL" id="FNHZ01000001">
    <property type="protein sequence ID" value="SDM46363.1"/>
    <property type="molecule type" value="Genomic_DNA"/>
</dbReference>
<dbReference type="AlphaFoldDB" id="A0A1G9TFH6"/>
<keyword evidence="2" id="KW-0472">Membrane</keyword>
<feature type="transmembrane region" description="Helical" evidence="2">
    <location>
        <begin position="7"/>
        <end position="29"/>
    </location>
</feature>
<proteinExistence type="predicted"/>